<evidence type="ECO:0008006" key="3">
    <source>
        <dbReference type="Google" id="ProtNLM"/>
    </source>
</evidence>
<dbReference type="InterPro" id="IPR036116">
    <property type="entry name" value="FN3_sf"/>
</dbReference>
<dbReference type="PROSITE" id="PS51257">
    <property type="entry name" value="PROKAR_LIPOPROTEIN"/>
    <property type="match status" value="1"/>
</dbReference>
<accession>A0ABT0HEH0</accession>
<reference evidence="1" key="1">
    <citation type="submission" date="2022-04" db="EMBL/GenBank/DDBJ databases">
        <authorList>
            <person name="Ren T."/>
        </authorList>
    </citation>
    <scope>NUCLEOTIDE SEQUENCE</scope>
    <source>
        <strain evidence="1">F63249</strain>
    </source>
</reference>
<dbReference type="SUPFAM" id="SSF49265">
    <property type="entry name" value="Fibronectin type III"/>
    <property type="match status" value="1"/>
</dbReference>
<dbReference type="Proteomes" id="UP001203687">
    <property type="component" value="Unassembled WGS sequence"/>
</dbReference>
<organism evidence="1 2">
    <name type="scientific">Psychroserpens algicola</name>
    <dbReference type="NCBI Taxonomy" id="1719034"/>
    <lineage>
        <taxon>Bacteria</taxon>
        <taxon>Pseudomonadati</taxon>
        <taxon>Bacteroidota</taxon>
        <taxon>Flavobacteriia</taxon>
        <taxon>Flavobacteriales</taxon>
        <taxon>Flavobacteriaceae</taxon>
        <taxon>Psychroserpens</taxon>
    </lineage>
</organism>
<keyword evidence="2" id="KW-1185">Reference proteome</keyword>
<proteinExistence type="predicted"/>
<protein>
    <recommendedName>
        <fullName evidence="3">Fibronectin type-III domain-containing protein</fullName>
    </recommendedName>
</protein>
<dbReference type="RefSeq" id="WP_248413952.1">
    <property type="nucleotide sequence ID" value="NZ_JALPQF010000024.1"/>
</dbReference>
<dbReference type="Gene3D" id="2.60.40.10">
    <property type="entry name" value="Immunoglobulins"/>
    <property type="match status" value="3"/>
</dbReference>
<gene>
    <name evidence="1" type="ORF">MUY34_16470</name>
</gene>
<comment type="caution">
    <text evidence="1">The sequence shown here is derived from an EMBL/GenBank/DDBJ whole genome shotgun (WGS) entry which is preliminary data.</text>
</comment>
<dbReference type="EMBL" id="JALPQF010000024">
    <property type="protein sequence ID" value="MCK8482227.1"/>
    <property type="molecule type" value="Genomic_DNA"/>
</dbReference>
<evidence type="ECO:0000313" key="1">
    <source>
        <dbReference type="EMBL" id="MCK8482227.1"/>
    </source>
</evidence>
<dbReference type="InterPro" id="IPR013783">
    <property type="entry name" value="Ig-like_fold"/>
</dbReference>
<name>A0ABT0HEH0_9FLAO</name>
<evidence type="ECO:0000313" key="2">
    <source>
        <dbReference type="Proteomes" id="UP001203687"/>
    </source>
</evidence>
<sequence length="317" mass="35173">MKKINSILLATLSLLIVSCDDIIEEDLTNDNIQTISPNEGAVIEGNTVQFVWQALDGADDYRLQILNTNQSLVVDTLVTTTNFNAVLNPGDYQWRVKGENFAYTTQYTFPINFTMTASDDLTNQNVQLSTPSDNFYTNDTSIILTWSSIASAESYSLDVIKLNGGEETVLQEMDINAVNYTLPASIFDEDAEFVWKVKAVNSTSESSFSERSIFIDRQTPNQPSLVTPLEAEETTALTVTFNWLTGADTGNIQSVTTNTFEISSDSNFGSLLFTEDLQNNSIPITFEDSGTYYWRVRTFDAAGNVGDYSITRSVVIL</sequence>